<feature type="signal peptide" evidence="1">
    <location>
        <begin position="1"/>
        <end position="29"/>
    </location>
</feature>
<accession>A0A0A9EUQ0</accession>
<protein>
    <submittedName>
        <fullName evidence="2">Uncharacterized protein</fullName>
    </submittedName>
</protein>
<dbReference type="EMBL" id="GBRH01193426">
    <property type="protein sequence ID" value="JAE04470.1"/>
    <property type="molecule type" value="Transcribed_RNA"/>
</dbReference>
<reference evidence="2" key="2">
    <citation type="journal article" date="2015" name="Data Brief">
        <title>Shoot transcriptome of the giant reed, Arundo donax.</title>
        <authorList>
            <person name="Barrero R.A."/>
            <person name="Guerrero F.D."/>
            <person name="Moolhuijzen P."/>
            <person name="Goolsby J.A."/>
            <person name="Tidwell J."/>
            <person name="Bellgard S.E."/>
            <person name="Bellgard M.I."/>
        </authorList>
    </citation>
    <scope>NUCLEOTIDE SEQUENCE</scope>
    <source>
        <tissue evidence="2">Shoot tissue taken approximately 20 cm above the soil surface</tissue>
    </source>
</reference>
<reference evidence="2" key="1">
    <citation type="submission" date="2014-09" db="EMBL/GenBank/DDBJ databases">
        <authorList>
            <person name="Magalhaes I.L.F."/>
            <person name="Oliveira U."/>
            <person name="Santos F.R."/>
            <person name="Vidigal T.H.D.A."/>
            <person name="Brescovit A.D."/>
            <person name="Santos A.J."/>
        </authorList>
    </citation>
    <scope>NUCLEOTIDE SEQUENCE</scope>
    <source>
        <tissue evidence="2">Shoot tissue taken approximately 20 cm above the soil surface</tissue>
    </source>
</reference>
<organism evidence="2">
    <name type="scientific">Arundo donax</name>
    <name type="common">Giant reed</name>
    <name type="synonym">Donax arundinaceus</name>
    <dbReference type="NCBI Taxonomy" id="35708"/>
    <lineage>
        <taxon>Eukaryota</taxon>
        <taxon>Viridiplantae</taxon>
        <taxon>Streptophyta</taxon>
        <taxon>Embryophyta</taxon>
        <taxon>Tracheophyta</taxon>
        <taxon>Spermatophyta</taxon>
        <taxon>Magnoliopsida</taxon>
        <taxon>Liliopsida</taxon>
        <taxon>Poales</taxon>
        <taxon>Poaceae</taxon>
        <taxon>PACMAD clade</taxon>
        <taxon>Arundinoideae</taxon>
        <taxon>Arundineae</taxon>
        <taxon>Arundo</taxon>
    </lineage>
</organism>
<name>A0A0A9EUQ0_ARUDO</name>
<sequence>MVAMAMTHMLIVLLLPHLYRLLLVEMVSSTPLSSSPSRLLTTSNQYHLACHI</sequence>
<proteinExistence type="predicted"/>
<evidence type="ECO:0000313" key="2">
    <source>
        <dbReference type="EMBL" id="JAE04470.1"/>
    </source>
</evidence>
<dbReference type="AlphaFoldDB" id="A0A0A9EUQ0"/>
<feature type="chain" id="PRO_5002047104" evidence="1">
    <location>
        <begin position="30"/>
        <end position="52"/>
    </location>
</feature>
<evidence type="ECO:0000256" key="1">
    <source>
        <dbReference type="SAM" id="SignalP"/>
    </source>
</evidence>
<keyword evidence="1" id="KW-0732">Signal</keyword>